<protein>
    <submittedName>
        <fullName evidence="8">RagB/SusD family nutrient uptake outer membrane protein</fullName>
    </submittedName>
</protein>
<dbReference type="Gene3D" id="1.25.40.390">
    <property type="match status" value="1"/>
</dbReference>
<evidence type="ECO:0000256" key="2">
    <source>
        <dbReference type="ARBA" id="ARBA00006275"/>
    </source>
</evidence>
<organism evidence="8 9">
    <name type="scientific">Aestuariibaculum suncheonense</name>
    <dbReference type="NCBI Taxonomy" id="1028745"/>
    <lineage>
        <taxon>Bacteria</taxon>
        <taxon>Pseudomonadati</taxon>
        <taxon>Bacteroidota</taxon>
        <taxon>Flavobacteriia</taxon>
        <taxon>Flavobacteriales</taxon>
        <taxon>Flavobacteriaceae</taxon>
    </lineage>
</organism>
<dbReference type="GO" id="GO:0009279">
    <property type="term" value="C:cell outer membrane"/>
    <property type="evidence" value="ECO:0007669"/>
    <property type="project" value="UniProtKB-SubCell"/>
</dbReference>
<dbReference type="Pfam" id="PF14322">
    <property type="entry name" value="SusD-like_3"/>
    <property type="match status" value="1"/>
</dbReference>
<feature type="domain" description="RagB/SusD" evidence="6">
    <location>
        <begin position="381"/>
        <end position="453"/>
    </location>
</feature>
<comment type="subcellular location">
    <subcellularLocation>
        <location evidence="1">Cell outer membrane</location>
    </subcellularLocation>
</comment>
<dbReference type="SUPFAM" id="SSF48452">
    <property type="entry name" value="TPR-like"/>
    <property type="match status" value="1"/>
</dbReference>
<dbReference type="InterPro" id="IPR011990">
    <property type="entry name" value="TPR-like_helical_dom_sf"/>
</dbReference>
<proteinExistence type="inferred from homology"/>
<name>A0A8J6QW17_9FLAO</name>
<evidence type="ECO:0000256" key="4">
    <source>
        <dbReference type="ARBA" id="ARBA00023136"/>
    </source>
</evidence>
<accession>A0A8J6QW17</accession>
<keyword evidence="4" id="KW-0472">Membrane</keyword>
<dbReference type="Pfam" id="PF07980">
    <property type="entry name" value="SusD_RagB"/>
    <property type="match status" value="1"/>
</dbReference>
<keyword evidence="5" id="KW-0998">Cell outer membrane</keyword>
<dbReference type="AlphaFoldDB" id="A0A8J6QW17"/>
<evidence type="ECO:0000259" key="7">
    <source>
        <dbReference type="Pfam" id="PF14322"/>
    </source>
</evidence>
<dbReference type="RefSeq" id="WP_188216530.1">
    <property type="nucleotide sequence ID" value="NZ_BAABGH010000007.1"/>
</dbReference>
<evidence type="ECO:0000313" key="9">
    <source>
        <dbReference type="Proteomes" id="UP000602057"/>
    </source>
</evidence>
<keyword evidence="9" id="KW-1185">Reference proteome</keyword>
<evidence type="ECO:0000256" key="3">
    <source>
        <dbReference type="ARBA" id="ARBA00022729"/>
    </source>
</evidence>
<sequence length="487" mass="54619">MKKYIKYTLGLLGGLIIASCDNYLDIKPEDKFLEEQVFSSKEGISNALNGIYGSMISASGYGGNLTMSTVEVIGQRFKPLSNSSDWINLADYDYTNASVRNQFNAIWTELYTNILSMNNFLTGLDTYPGALTLEQENLLKGEVIGLRAMHHLDLLRLFGPIYSTNSDDLAIPYYTKPEAVANPLLTAKEVMDNILADLLMAEQLLENDPVRTDGSQAQDNAFIVETNDKHVLARNNRLNYYAVKALQARAYLYAGNTPLALAAAKAVIDEATPWFPWTARSDVFGAGGSPDRIMSKEVLFSTINTALYGRQNSYFSASLPDSSILVPDEDRLEEVFESSLDDYRFASSWDLPVSGAKDYKTFFKFADITDTDKDDIHIKFMQPLIRISEMYYIAAETEIDPDLALGYLNTVRNNRGLTSLDSQSVTDIQIEIQKEIQKEFFGEGQLFFYYKRLNLDKIPNGKQATGTLTMGPDQYVVPLPLSETEYR</sequence>
<evidence type="ECO:0000256" key="1">
    <source>
        <dbReference type="ARBA" id="ARBA00004442"/>
    </source>
</evidence>
<keyword evidence="3" id="KW-0732">Signal</keyword>
<evidence type="ECO:0000313" key="8">
    <source>
        <dbReference type="EMBL" id="MBD0836034.1"/>
    </source>
</evidence>
<evidence type="ECO:0000256" key="5">
    <source>
        <dbReference type="ARBA" id="ARBA00023237"/>
    </source>
</evidence>
<dbReference type="InterPro" id="IPR033985">
    <property type="entry name" value="SusD-like_N"/>
</dbReference>
<dbReference type="InterPro" id="IPR012944">
    <property type="entry name" value="SusD_RagB_dom"/>
</dbReference>
<dbReference type="EMBL" id="JACVXC010000004">
    <property type="protein sequence ID" value="MBD0836034.1"/>
    <property type="molecule type" value="Genomic_DNA"/>
</dbReference>
<comment type="similarity">
    <text evidence="2">Belongs to the SusD family.</text>
</comment>
<dbReference type="Proteomes" id="UP000602057">
    <property type="component" value="Unassembled WGS sequence"/>
</dbReference>
<dbReference type="PROSITE" id="PS51257">
    <property type="entry name" value="PROKAR_LIPOPROTEIN"/>
    <property type="match status" value="1"/>
</dbReference>
<evidence type="ECO:0000259" key="6">
    <source>
        <dbReference type="Pfam" id="PF07980"/>
    </source>
</evidence>
<comment type="caution">
    <text evidence="8">The sequence shown here is derived from an EMBL/GenBank/DDBJ whole genome shotgun (WGS) entry which is preliminary data.</text>
</comment>
<reference evidence="8" key="2">
    <citation type="submission" date="2020-09" db="EMBL/GenBank/DDBJ databases">
        <authorList>
            <person name="Wu Z."/>
        </authorList>
    </citation>
    <scope>NUCLEOTIDE SEQUENCE</scope>
    <source>
        <strain evidence="8">SC17</strain>
    </source>
</reference>
<feature type="domain" description="SusD-like N-terminal" evidence="7">
    <location>
        <begin position="23"/>
        <end position="209"/>
    </location>
</feature>
<reference evidence="8" key="1">
    <citation type="journal article" date="2013" name="Int. J. Syst. Evol. Microbiol.">
        <title>Aestuariibaculum suncheonense gen. nov., sp. nov., a marine bacterium of the family Flavobacteriaceae isolated from a tidal flat and emended descriptions of the genera Gaetbulibacter and Tamlana.</title>
        <authorList>
            <person name="Jeong S.H."/>
            <person name="Park M.S."/>
            <person name="Jin H.M."/>
            <person name="Lee K."/>
            <person name="Park W."/>
            <person name="Jeon C.O."/>
        </authorList>
    </citation>
    <scope>NUCLEOTIDE SEQUENCE</scope>
    <source>
        <strain evidence="8">SC17</strain>
    </source>
</reference>
<gene>
    <name evidence="8" type="ORF">ICJ84_11340</name>
</gene>